<evidence type="ECO:0000256" key="5">
    <source>
        <dbReference type="ARBA" id="ARBA00022989"/>
    </source>
</evidence>
<feature type="transmembrane region" description="Helical" evidence="8">
    <location>
        <begin position="392"/>
        <end position="413"/>
    </location>
</feature>
<protein>
    <submittedName>
        <fullName evidence="9">Amino acid transporter</fullName>
    </submittedName>
</protein>
<keyword evidence="4 8" id="KW-0812">Transmembrane</keyword>
<dbReference type="PIRSF" id="PIRSF006060">
    <property type="entry name" value="AA_transporter"/>
    <property type="match status" value="1"/>
</dbReference>
<feature type="transmembrane region" description="Helical" evidence="8">
    <location>
        <begin position="433"/>
        <end position="455"/>
    </location>
</feature>
<keyword evidence="10" id="KW-1185">Reference proteome</keyword>
<dbReference type="InterPro" id="IPR022520">
    <property type="entry name" value="Glu/GABA_antiporter_put"/>
</dbReference>
<evidence type="ECO:0000256" key="7">
    <source>
        <dbReference type="SAM" id="MobiDB-lite"/>
    </source>
</evidence>
<dbReference type="PANTHER" id="PTHR42770">
    <property type="entry name" value="AMINO ACID TRANSPORTER-RELATED"/>
    <property type="match status" value="1"/>
</dbReference>
<dbReference type="RefSeq" id="WP_189677668.1">
    <property type="nucleotide sequence ID" value="NZ_BNAQ01000010.1"/>
</dbReference>
<feature type="region of interest" description="Disordered" evidence="7">
    <location>
        <begin position="515"/>
        <end position="535"/>
    </location>
</feature>
<comment type="caution">
    <text evidence="9">The sequence shown here is derived from an EMBL/GenBank/DDBJ whole genome shotgun (WGS) entry which is preliminary data.</text>
</comment>
<dbReference type="EMBL" id="BNAQ01000010">
    <property type="protein sequence ID" value="GHH25547.1"/>
    <property type="molecule type" value="Genomic_DNA"/>
</dbReference>
<feature type="compositionally biased region" description="Low complexity" evidence="7">
    <location>
        <begin position="515"/>
        <end position="524"/>
    </location>
</feature>
<dbReference type="Pfam" id="PF13520">
    <property type="entry name" value="AA_permease_2"/>
    <property type="match status" value="1"/>
</dbReference>
<proteinExistence type="predicted"/>
<gene>
    <name evidence="9" type="ORF">GCM10008023_38960</name>
</gene>
<organism evidence="9 10">
    <name type="scientific">Sphingomonas glacialis</name>
    <dbReference type="NCBI Taxonomy" id="658225"/>
    <lineage>
        <taxon>Bacteria</taxon>
        <taxon>Pseudomonadati</taxon>
        <taxon>Pseudomonadota</taxon>
        <taxon>Alphaproteobacteria</taxon>
        <taxon>Sphingomonadales</taxon>
        <taxon>Sphingomonadaceae</taxon>
        <taxon>Sphingomonas</taxon>
    </lineage>
</organism>
<feature type="transmembrane region" description="Helical" evidence="8">
    <location>
        <begin position="185"/>
        <end position="207"/>
    </location>
</feature>
<evidence type="ECO:0000256" key="2">
    <source>
        <dbReference type="ARBA" id="ARBA00022448"/>
    </source>
</evidence>
<comment type="subcellular location">
    <subcellularLocation>
        <location evidence="1">Cell membrane</location>
        <topology evidence="1">Multi-pass membrane protein</topology>
    </subcellularLocation>
</comment>
<feature type="transmembrane region" description="Helical" evidence="8">
    <location>
        <begin position="35"/>
        <end position="55"/>
    </location>
</feature>
<dbReference type="PANTHER" id="PTHR42770:SF15">
    <property type="entry name" value="GLUTAMATE_GAMMA-AMINOBUTYRATE ANTIPORTER-RELATED"/>
    <property type="match status" value="1"/>
</dbReference>
<evidence type="ECO:0000313" key="9">
    <source>
        <dbReference type="EMBL" id="GHH25547.1"/>
    </source>
</evidence>
<evidence type="ECO:0000256" key="8">
    <source>
        <dbReference type="SAM" id="Phobius"/>
    </source>
</evidence>
<feature type="transmembrane region" description="Helical" evidence="8">
    <location>
        <begin position="67"/>
        <end position="90"/>
    </location>
</feature>
<evidence type="ECO:0000313" key="10">
    <source>
        <dbReference type="Proteomes" id="UP000652430"/>
    </source>
</evidence>
<feature type="transmembrane region" description="Helical" evidence="8">
    <location>
        <begin position="260"/>
        <end position="286"/>
    </location>
</feature>
<reference evidence="10" key="1">
    <citation type="journal article" date="2019" name="Int. J. Syst. Evol. Microbiol.">
        <title>The Global Catalogue of Microorganisms (GCM) 10K type strain sequencing project: providing services to taxonomists for standard genome sequencing and annotation.</title>
        <authorList>
            <consortium name="The Broad Institute Genomics Platform"/>
            <consortium name="The Broad Institute Genome Sequencing Center for Infectious Disease"/>
            <person name="Wu L."/>
            <person name="Ma J."/>
        </authorList>
    </citation>
    <scope>NUCLEOTIDE SEQUENCE [LARGE SCALE GENOMIC DNA]</scope>
    <source>
        <strain evidence="10">CGMCC 1.8957</strain>
    </source>
</reference>
<sequence>MSAPIAPPIAPPGEKPGVASWLAHGGKAKPAKAKAVIGMMAFAIMNVTTIVSLRGMPAQAEYGLASIFYYLFAAVVFLIPVSLVAAELAAAFPKQGGVFRWVGEAFGPRWGFAAVYYQWQAIVIWFPTVLIFAAAALAYIWWPPTFDEALSNNKLYTIIVLLAVYWFVTLFTFRGMQASARLSSLGGLFGTIIPGGILIALGIAYVAMGKPMHLALDTGFIPDFGNFHNMVLAAGIFLYFAGMEMQAVHVQSLANPSRNYPLSVLIATVMVVAIFVLGTLAVGVVIPREAIDLNHGLLVAYSALWSSFGLPWLGNVMAAMLAFGVLGQVSVIVAGPSMGLLAVGKAGYLPHLLQKTNTHGIPVAILVLQGLLVTLLCVSFTVLPSVQSAYQLLSQMASIIYLVMYLIMFVAGIRLRYTQPDRVRPFRIPGGNVGMWLVGLVGLAGAVVAIAFSFIPPGQINTGNPALYVGSLLLGSVIFLSIPFIIYAFHKPSWKAADSDFEPFEAEAPAPAIAAAGPPARAAPGQSPRLVPIGS</sequence>
<feature type="transmembrane region" description="Helical" evidence="8">
    <location>
        <begin position="227"/>
        <end position="248"/>
    </location>
</feature>
<dbReference type="Gene3D" id="1.20.1740.10">
    <property type="entry name" value="Amino acid/polyamine transporter I"/>
    <property type="match status" value="1"/>
</dbReference>
<evidence type="ECO:0000256" key="1">
    <source>
        <dbReference type="ARBA" id="ARBA00004651"/>
    </source>
</evidence>
<feature type="transmembrane region" description="Helical" evidence="8">
    <location>
        <begin position="154"/>
        <end position="173"/>
    </location>
</feature>
<dbReference type="Proteomes" id="UP000652430">
    <property type="component" value="Unassembled WGS sequence"/>
</dbReference>
<dbReference type="InterPro" id="IPR002293">
    <property type="entry name" value="AA/rel_permease1"/>
</dbReference>
<dbReference type="InterPro" id="IPR050367">
    <property type="entry name" value="APC_superfamily"/>
</dbReference>
<evidence type="ECO:0000256" key="3">
    <source>
        <dbReference type="ARBA" id="ARBA00022475"/>
    </source>
</evidence>
<dbReference type="NCBIfam" id="TIGR03813">
    <property type="entry name" value="put_Glu_GABA_T"/>
    <property type="match status" value="1"/>
</dbReference>
<feature type="transmembrane region" description="Helical" evidence="8">
    <location>
        <begin position="316"/>
        <end position="343"/>
    </location>
</feature>
<evidence type="ECO:0000256" key="4">
    <source>
        <dbReference type="ARBA" id="ARBA00022692"/>
    </source>
</evidence>
<feature type="transmembrane region" description="Helical" evidence="8">
    <location>
        <begin position="363"/>
        <end position="386"/>
    </location>
</feature>
<evidence type="ECO:0000256" key="6">
    <source>
        <dbReference type="ARBA" id="ARBA00023136"/>
    </source>
</evidence>
<feature type="transmembrane region" description="Helical" evidence="8">
    <location>
        <begin position="467"/>
        <end position="489"/>
    </location>
</feature>
<name>A0ABQ3M2Y0_9SPHN</name>
<accession>A0ABQ3M2Y0</accession>
<keyword evidence="6 8" id="KW-0472">Membrane</keyword>
<keyword evidence="3" id="KW-1003">Cell membrane</keyword>
<keyword evidence="2" id="KW-0813">Transport</keyword>
<feature type="transmembrane region" description="Helical" evidence="8">
    <location>
        <begin position="122"/>
        <end position="142"/>
    </location>
</feature>
<keyword evidence="5 8" id="KW-1133">Transmembrane helix</keyword>